<dbReference type="SUPFAM" id="SSF52518">
    <property type="entry name" value="Thiamin diphosphate-binding fold (THDP-binding)"/>
    <property type="match status" value="2"/>
</dbReference>
<comment type="subunit">
    <text evidence="4">Homodimer.</text>
</comment>
<dbReference type="Proteomes" id="UP000234790">
    <property type="component" value="Chromosome"/>
</dbReference>
<dbReference type="PANTHER" id="PTHR43322:SF5">
    <property type="entry name" value="1-DEOXY-D-XYLULOSE-5-PHOSPHATE SYNTHASE, CHLOROPLASTIC"/>
    <property type="match status" value="1"/>
</dbReference>
<keyword evidence="7" id="KW-0479">Metal-binding</keyword>
<dbReference type="GO" id="GO:0016114">
    <property type="term" value="P:terpenoid biosynthetic process"/>
    <property type="evidence" value="ECO:0007669"/>
    <property type="project" value="InterPro"/>
</dbReference>
<feature type="domain" description="Transketolase-like pyrimidine-binding" evidence="12">
    <location>
        <begin position="251"/>
        <end position="414"/>
    </location>
</feature>
<dbReference type="EC" id="2.2.1.7" evidence="5"/>
<dbReference type="GO" id="GO:0009228">
    <property type="term" value="P:thiamine biosynthetic process"/>
    <property type="evidence" value="ECO:0007669"/>
    <property type="project" value="UniProtKB-KW"/>
</dbReference>
<evidence type="ECO:0000256" key="8">
    <source>
        <dbReference type="ARBA" id="ARBA00022842"/>
    </source>
</evidence>
<dbReference type="GO" id="GO:0019288">
    <property type="term" value="P:isopentenyl diphosphate biosynthetic process, methylerythritol 4-phosphate pathway"/>
    <property type="evidence" value="ECO:0007669"/>
    <property type="project" value="TreeGrafter"/>
</dbReference>
<comment type="cofactor">
    <cofactor evidence="1">
        <name>Mg(2+)</name>
        <dbReference type="ChEBI" id="CHEBI:18420"/>
    </cofactor>
</comment>
<reference evidence="13 14" key="1">
    <citation type="submission" date="2017-12" db="EMBL/GenBank/DDBJ databases">
        <title>Complete genome sequence of Spiroplasma monobiae MQ-1 (ATCC 33825).</title>
        <authorList>
            <person name="Tsai Y.-M."/>
            <person name="Lo W.-S."/>
            <person name="Wu P.-S."/>
            <person name="Cho S.-T."/>
            <person name="Kuo C.-H."/>
        </authorList>
    </citation>
    <scope>NUCLEOTIDE SEQUENCE [LARGE SCALE GENOMIC DNA]</scope>
    <source>
        <strain evidence="13 14">MQ-1</strain>
    </source>
</reference>
<gene>
    <name evidence="13" type="primary">dxs</name>
    <name evidence="13" type="ORF">SMONO_v1c04290</name>
</gene>
<dbReference type="Gene3D" id="3.40.50.970">
    <property type="match status" value="2"/>
</dbReference>
<evidence type="ECO:0000256" key="7">
    <source>
        <dbReference type="ARBA" id="ARBA00022723"/>
    </source>
</evidence>
<sequence>MKLAQLSNFKDLYKQRDNENLTELAQDIRDFLNDFVNKNKGHIGSNLGVVELTLSILSYFDLDKSIVLFDTGHQSHVYKLLIHGVDKFRTIKQFNGLSNFQEISESDYDWISTGHSSTSIAYQFGYAIASDKDNIISVIGDAAFFGSYTLPGLINLQNTNKKTITILNDNNEAIGDNSLAIKDIKMYVESLGLKYIKCNDGHDFEELFKSLSEADNSNEHVFIHCITKKAKGYVGENELFQNHSIENEINKSYSKLVAEEFENQFTKEDYLICPAMLNSSNFTNLKNKFDKNVIDVGINEEFSILVASAISNSNKKTFVSIYSTFFQRVFDQLAHDVFRNNLPMTFLIDRGGLNYSGGVSHHGIYDISLINNFSNAIICQPYSLNDLKVLTKQSYLNKDKQFFLRYENLSAVEDGFNEKFEIGQWRELIYKKNNTLTLISYGNILNDFKKYIEENNLSINLINARYINPIDKEIITKHKENNIFVYEQVVNKNNLYSNIINEFKDINITSFAFDRNVIKHGKKDLLLKEINMDVESVMKKIFEGQRNAKDSR</sequence>
<dbReference type="EMBL" id="CP025543">
    <property type="protein sequence ID" value="AUM62678.1"/>
    <property type="molecule type" value="Genomic_DNA"/>
</dbReference>
<organism evidence="13 14">
    <name type="scientific">Spiroplasma monobiae MQ-1</name>
    <dbReference type="NCBI Taxonomy" id="1336748"/>
    <lineage>
        <taxon>Bacteria</taxon>
        <taxon>Bacillati</taxon>
        <taxon>Mycoplasmatota</taxon>
        <taxon>Mollicutes</taxon>
        <taxon>Entomoplasmatales</taxon>
        <taxon>Spiroplasmataceae</taxon>
        <taxon>Spiroplasma</taxon>
    </lineage>
</organism>
<evidence type="ECO:0000259" key="12">
    <source>
        <dbReference type="SMART" id="SM00861"/>
    </source>
</evidence>
<keyword evidence="14" id="KW-1185">Reference proteome</keyword>
<evidence type="ECO:0000256" key="3">
    <source>
        <dbReference type="ARBA" id="ARBA00011081"/>
    </source>
</evidence>
<dbReference type="CDD" id="cd07033">
    <property type="entry name" value="TPP_PYR_DXS_TK_like"/>
    <property type="match status" value="1"/>
</dbReference>
<dbReference type="PANTHER" id="PTHR43322">
    <property type="entry name" value="1-D-DEOXYXYLULOSE 5-PHOSPHATE SYNTHASE-RELATED"/>
    <property type="match status" value="1"/>
</dbReference>
<evidence type="ECO:0000256" key="10">
    <source>
        <dbReference type="ARBA" id="ARBA00023052"/>
    </source>
</evidence>
<keyword evidence="11" id="KW-0414">Isoprene biosynthesis</keyword>
<dbReference type="GO" id="GO:0046872">
    <property type="term" value="F:metal ion binding"/>
    <property type="evidence" value="ECO:0007669"/>
    <property type="project" value="UniProtKB-KW"/>
</dbReference>
<evidence type="ECO:0000313" key="13">
    <source>
        <dbReference type="EMBL" id="AUM62678.1"/>
    </source>
</evidence>
<comment type="pathway">
    <text evidence="2">Metabolic intermediate biosynthesis; 1-deoxy-D-xylulose 5-phosphate biosynthesis; 1-deoxy-D-xylulose 5-phosphate from D-glyceraldehyde 3-phosphate and pyruvate: step 1/1.</text>
</comment>
<dbReference type="GO" id="GO:0008661">
    <property type="term" value="F:1-deoxy-D-xylulose-5-phosphate synthase activity"/>
    <property type="evidence" value="ECO:0007669"/>
    <property type="project" value="UniProtKB-EC"/>
</dbReference>
<dbReference type="InterPro" id="IPR005475">
    <property type="entry name" value="Transketolase-like_Pyr-bd"/>
</dbReference>
<keyword evidence="6" id="KW-0808">Transferase</keyword>
<name>A0A2K9LUF1_SPISQ</name>
<dbReference type="KEGG" id="smoo:SMONO_v1c04290"/>
<dbReference type="InterPro" id="IPR005477">
    <property type="entry name" value="Dxylulose-5-P_synthase"/>
</dbReference>
<dbReference type="RefSeq" id="WP_158637898.1">
    <property type="nucleotide sequence ID" value="NZ_CP025543.1"/>
</dbReference>
<evidence type="ECO:0000313" key="14">
    <source>
        <dbReference type="Proteomes" id="UP000234790"/>
    </source>
</evidence>
<keyword evidence="9" id="KW-0784">Thiamine biosynthesis</keyword>
<evidence type="ECO:0000256" key="9">
    <source>
        <dbReference type="ARBA" id="ARBA00022977"/>
    </source>
</evidence>
<dbReference type="SUPFAM" id="SSF52922">
    <property type="entry name" value="TK C-terminal domain-like"/>
    <property type="match status" value="1"/>
</dbReference>
<dbReference type="AlphaFoldDB" id="A0A2K9LUF1"/>
<dbReference type="OrthoDB" id="9803371at2"/>
<evidence type="ECO:0000256" key="11">
    <source>
        <dbReference type="ARBA" id="ARBA00023229"/>
    </source>
</evidence>
<evidence type="ECO:0000256" key="4">
    <source>
        <dbReference type="ARBA" id="ARBA00011738"/>
    </source>
</evidence>
<protein>
    <recommendedName>
        <fullName evidence="5">1-deoxy-D-xylulose-5-phosphate synthase</fullName>
        <ecNumber evidence="5">2.2.1.7</ecNumber>
    </recommendedName>
</protein>
<dbReference type="InterPro" id="IPR009014">
    <property type="entry name" value="Transketo_C/PFOR_II"/>
</dbReference>
<dbReference type="InterPro" id="IPR029061">
    <property type="entry name" value="THDP-binding"/>
</dbReference>
<evidence type="ECO:0000256" key="1">
    <source>
        <dbReference type="ARBA" id="ARBA00001946"/>
    </source>
</evidence>
<dbReference type="GO" id="GO:0005829">
    <property type="term" value="C:cytosol"/>
    <property type="evidence" value="ECO:0007669"/>
    <property type="project" value="TreeGrafter"/>
</dbReference>
<evidence type="ECO:0000256" key="2">
    <source>
        <dbReference type="ARBA" id="ARBA00004980"/>
    </source>
</evidence>
<keyword evidence="8" id="KW-0460">Magnesium</keyword>
<dbReference type="SMART" id="SM00861">
    <property type="entry name" value="Transket_pyr"/>
    <property type="match status" value="1"/>
</dbReference>
<keyword evidence="10" id="KW-0786">Thiamine pyrophosphate</keyword>
<evidence type="ECO:0000256" key="6">
    <source>
        <dbReference type="ARBA" id="ARBA00022679"/>
    </source>
</evidence>
<dbReference type="Pfam" id="PF13292">
    <property type="entry name" value="DXP_synthase_N"/>
    <property type="match status" value="2"/>
</dbReference>
<evidence type="ECO:0000256" key="5">
    <source>
        <dbReference type="ARBA" id="ARBA00013150"/>
    </source>
</evidence>
<proteinExistence type="inferred from homology"/>
<dbReference type="Pfam" id="PF02779">
    <property type="entry name" value="Transket_pyr"/>
    <property type="match status" value="1"/>
</dbReference>
<accession>A0A2K9LUF1</accession>
<comment type="similarity">
    <text evidence="3">Belongs to the transketolase family. DXPS subfamily.</text>
</comment>
<dbReference type="UniPathway" id="UPA00064">
    <property type="reaction ID" value="UER00091"/>
</dbReference>
<dbReference type="Gene3D" id="3.40.50.920">
    <property type="match status" value="1"/>
</dbReference>